<dbReference type="PANTHER" id="PTHR39585:SF1">
    <property type="entry name" value="FAD ASSEMBLY FACTOR SDHE"/>
    <property type="match status" value="1"/>
</dbReference>
<evidence type="ECO:0000313" key="7">
    <source>
        <dbReference type="Proteomes" id="UP000304912"/>
    </source>
</evidence>
<name>A0A5B7YBA8_9ALTE</name>
<organism evidence="6 7">
    <name type="scientific">Salinimonas iocasae</name>
    <dbReference type="NCBI Taxonomy" id="2572577"/>
    <lineage>
        <taxon>Bacteria</taxon>
        <taxon>Pseudomonadati</taxon>
        <taxon>Pseudomonadota</taxon>
        <taxon>Gammaproteobacteria</taxon>
        <taxon>Alteromonadales</taxon>
        <taxon>Alteromonadaceae</taxon>
        <taxon>Alteromonas/Salinimonas group</taxon>
        <taxon>Salinimonas</taxon>
    </lineage>
</organism>
<sequence>MFSPKRYARLKWACRRGMLELDVLFLPFVETGFHDLSEDEQETFEKLLTCDDPDLFAWFMGHQSCPEPELARMVEHILGRVKV</sequence>
<dbReference type="GO" id="GO:0006105">
    <property type="term" value="P:succinate metabolic process"/>
    <property type="evidence" value="ECO:0007669"/>
    <property type="project" value="TreeGrafter"/>
</dbReference>
<dbReference type="Pfam" id="PF03937">
    <property type="entry name" value="Sdh5"/>
    <property type="match status" value="1"/>
</dbReference>
<accession>A0A5B7YBA8</accession>
<keyword evidence="4" id="KW-0963">Cytoplasm</keyword>
<dbReference type="InterPro" id="IPR036714">
    <property type="entry name" value="SDH_sf"/>
</dbReference>
<comment type="similarity">
    <text evidence="2">Belongs to the SdhE FAD assembly factor family.</text>
</comment>
<dbReference type="GO" id="GO:0005737">
    <property type="term" value="C:cytoplasm"/>
    <property type="evidence" value="ECO:0007669"/>
    <property type="project" value="UniProtKB-SubCell"/>
</dbReference>
<evidence type="ECO:0000256" key="3">
    <source>
        <dbReference type="ARBA" id="ARBA00019418"/>
    </source>
</evidence>
<dbReference type="InterPro" id="IPR050531">
    <property type="entry name" value="SdhE_FAD_assembly_factor"/>
</dbReference>
<dbReference type="RefSeq" id="WP_139755769.1">
    <property type="nucleotide sequence ID" value="NZ_CP039852.1"/>
</dbReference>
<dbReference type="Proteomes" id="UP000304912">
    <property type="component" value="Chromosome"/>
</dbReference>
<evidence type="ECO:0000256" key="4">
    <source>
        <dbReference type="ARBA" id="ARBA00022490"/>
    </source>
</evidence>
<proteinExistence type="inferred from homology"/>
<comment type="subcellular location">
    <subcellularLocation>
        <location evidence="1">Cytoplasm</location>
    </subcellularLocation>
</comment>
<evidence type="ECO:0000313" key="6">
    <source>
        <dbReference type="EMBL" id="QCZ93022.1"/>
    </source>
</evidence>
<evidence type="ECO:0000256" key="5">
    <source>
        <dbReference type="ARBA" id="ARBA00023186"/>
    </source>
</evidence>
<gene>
    <name evidence="6" type="ORF">FBQ74_05750</name>
</gene>
<dbReference type="EMBL" id="CP039852">
    <property type="protein sequence ID" value="QCZ93022.1"/>
    <property type="molecule type" value="Genomic_DNA"/>
</dbReference>
<protein>
    <recommendedName>
        <fullName evidence="3">FAD assembly factor SdhE</fullName>
    </recommendedName>
</protein>
<dbReference type="Gene3D" id="1.10.150.250">
    <property type="entry name" value="Flavinator of succinate dehydrogenase"/>
    <property type="match status" value="1"/>
</dbReference>
<keyword evidence="5" id="KW-0143">Chaperone</keyword>
<evidence type="ECO:0000256" key="2">
    <source>
        <dbReference type="ARBA" id="ARBA00008571"/>
    </source>
</evidence>
<reference evidence="6 7" key="1">
    <citation type="submission" date="2019-04" db="EMBL/GenBank/DDBJ databases">
        <title>Salinimonas iocasae sp. nov., a halophilic bacterium isolated from the outer tube casing of tubeworms in Okinawa Trough.</title>
        <authorList>
            <person name="Zhang H."/>
            <person name="Wang H."/>
            <person name="Li C."/>
        </authorList>
    </citation>
    <scope>NUCLEOTIDE SEQUENCE [LARGE SCALE GENOMIC DNA]</scope>
    <source>
        <strain evidence="6 7">KX18D6</strain>
    </source>
</reference>
<keyword evidence="7" id="KW-1185">Reference proteome</keyword>
<dbReference type="OrthoDB" id="9180899at2"/>
<dbReference type="PANTHER" id="PTHR39585">
    <property type="entry name" value="FAD ASSEMBLY FACTOR SDHE"/>
    <property type="match status" value="1"/>
</dbReference>
<dbReference type="AlphaFoldDB" id="A0A5B7YBA8"/>
<dbReference type="SUPFAM" id="SSF109910">
    <property type="entry name" value="YgfY-like"/>
    <property type="match status" value="1"/>
</dbReference>
<evidence type="ECO:0000256" key="1">
    <source>
        <dbReference type="ARBA" id="ARBA00004496"/>
    </source>
</evidence>
<dbReference type="InterPro" id="IPR005631">
    <property type="entry name" value="SDH"/>
</dbReference>
<dbReference type="KEGG" id="salk:FBQ74_05750"/>